<dbReference type="PROSITE" id="PS50109">
    <property type="entry name" value="HIS_KIN"/>
    <property type="match status" value="1"/>
</dbReference>
<dbReference type="RefSeq" id="WP_245776822.1">
    <property type="nucleotide sequence ID" value="NZ_FOLQ01000019.1"/>
</dbReference>
<dbReference type="EMBL" id="FOLQ01000019">
    <property type="protein sequence ID" value="SFE76147.1"/>
    <property type="molecule type" value="Genomic_DNA"/>
</dbReference>
<feature type="transmembrane region" description="Helical" evidence="4">
    <location>
        <begin position="266"/>
        <end position="286"/>
    </location>
</feature>
<dbReference type="Pfam" id="PF02518">
    <property type="entry name" value="HATPase_c"/>
    <property type="match status" value="1"/>
</dbReference>
<protein>
    <recommendedName>
        <fullName evidence="2">histidine kinase</fullName>
        <ecNumber evidence="2">2.7.13.3</ecNumber>
    </recommendedName>
</protein>
<dbReference type="InterPro" id="IPR036097">
    <property type="entry name" value="HisK_dim/P_sf"/>
</dbReference>
<keyword evidence="6" id="KW-0418">Kinase</keyword>
<evidence type="ECO:0000256" key="3">
    <source>
        <dbReference type="ARBA" id="ARBA00022553"/>
    </source>
</evidence>
<feature type="transmembrane region" description="Helical" evidence="4">
    <location>
        <begin position="350"/>
        <end position="371"/>
    </location>
</feature>
<dbReference type="InterPro" id="IPR003594">
    <property type="entry name" value="HATPase_dom"/>
</dbReference>
<dbReference type="InterPro" id="IPR003661">
    <property type="entry name" value="HisK_dim/P_dom"/>
</dbReference>
<dbReference type="GO" id="GO:0000155">
    <property type="term" value="F:phosphorelay sensor kinase activity"/>
    <property type="evidence" value="ECO:0007669"/>
    <property type="project" value="InterPro"/>
</dbReference>
<comment type="catalytic activity">
    <reaction evidence="1">
        <text>ATP + protein L-histidine = ADP + protein N-phospho-L-histidine.</text>
        <dbReference type="EC" id="2.7.13.3"/>
    </reaction>
</comment>
<dbReference type="PANTHER" id="PTHR43065">
    <property type="entry name" value="SENSOR HISTIDINE KINASE"/>
    <property type="match status" value="1"/>
</dbReference>
<dbReference type="CDD" id="cd00082">
    <property type="entry name" value="HisKA"/>
    <property type="match status" value="1"/>
</dbReference>
<keyword evidence="4" id="KW-0812">Transmembrane</keyword>
<dbReference type="InterPro" id="IPR008979">
    <property type="entry name" value="Galactose-bd-like_sf"/>
</dbReference>
<evidence type="ECO:0000256" key="2">
    <source>
        <dbReference type="ARBA" id="ARBA00012438"/>
    </source>
</evidence>
<organism evidence="6 7">
    <name type="scientific">Spirosoma endophyticum</name>
    <dbReference type="NCBI Taxonomy" id="662367"/>
    <lineage>
        <taxon>Bacteria</taxon>
        <taxon>Pseudomonadati</taxon>
        <taxon>Bacteroidota</taxon>
        <taxon>Cytophagia</taxon>
        <taxon>Cytophagales</taxon>
        <taxon>Cytophagaceae</taxon>
        <taxon>Spirosoma</taxon>
    </lineage>
</organism>
<dbReference type="InterPro" id="IPR004358">
    <property type="entry name" value="Sig_transdc_His_kin-like_C"/>
</dbReference>
<dbReference type="InterPro" id="IPR005467">
    <property type="entry name" value="His_kinase_dom"/>
</dbReference>
<dbReference type="Proteomes" id="UP000198598">
    <property type="component" value="Unassembled WGS sequence"/>
</dbReference>
<dbReference type="SUPFAM" id="SSF49785">
    <property type="entry name" value="Galactose-binding domain-like"/>
    <property type="match status" value="1"/>
</dbReference>
<evidence type="ECO:0000256" key="1">
    <source>
        <dbReference type="ARBA" id="ARBA00000085"/>
    </source>
</evidence>
<evidence type="ECO:0000313" key="7">
    <source>
        <dbReference type="Proteomes" id="UP000198598"/>
    </source>
</evidence>
<keyword evidence="6" id="KW-0808">Transferase</keyword>
<feature type="transmembrane region" description="Helical" evidence="4">
    <location>
        <begin position="383"/>
        <end position="402"/>
    </location>
</feature>
<evidence type="ECO:0000313" key="6">
    <source>
        <dbReference type="EMBL" id="SFE76147.1"/>
    </source>
</evidence>
<keyword evidence="4" id="KW-1133">Transmembrane helix</keyword>
<dbReference type="AlphaFoldDB" id="A0A1I2D6I5"/>
<feature type="transmembrane region" description="Helical" evidence="4">
    <location>
        <begin position="234"/>
        <end position="254"/>
    </location>
</feature>
<dbReference type="Gene3D" id="2.60.120.260">
    <property type="entry name" value="Galactose-binding domain-like"/>
    <property type="match status" value="1"/>
</dbReference>
<dbReference type="SMART" id="SM00388">
    <property type="entry name" value="HisKA"/>
    <property type="match status" value="1"/>
</dbReference>
<dbReference type="PRINTS" id="PR00344">
    <property type="entry name" value="BCTRLSENSOR"/>
</dbReference>
<keyword evidence="7" id="KW-1185">Reference proteome</keyword>
<dbReference type="SUPFAM" id="SSF55874">
    <property type="entry name" value="ATPase domain of HSP90 chaperone/DNA topoisomerase II/histidine kinase"/>
    <property type="match status" value="1"/>
</dbReference>
<dbReference type="Gene3D" id="1.10.287.130">
    <property type="match status" value="1"/>
</dbReference>
<dbReference type="EC" id="2.7.13.3" evidence="2"/>
<dbReference type="STRING" id="662367.SAMN05216167_11926"/>
<sequence length="730" mass="80937">MVRLLILLILYTLTFHDSLAQAVFRIDSLPSTGLLLTQNWKWHAGDSPGWASPGFDDRRWSSVDPSQEINQLPQLQQAGMGWLRLHINIDSALANTVISMLIDQQVASQVYLNGRLMGDFGNVNANSNLVKAYNPSGATSTSGQRIYFQSGAQSNQVLAVRFAVQPGIQYRKFWGRPNPFLLIRLTAADQRSGYEEGGILDAGLLNYFKAGLFFILTLLHLLFYSWYPAQKVNLWFGLYCLCATASLLLLPFTFQQVHSVPFRANAAVGQWALFFGGQLTFLLAVYSEFEKQKGFIFYSALVAFSSFLLVYTFVVDLPVYAAMLVALPTNVEYIRLLLVAGRKRGKEYRILAIGAPAIVVCSILFIVIPFLEIDSHTKSILNQVFYNLGVLSLPVCMTLFLASKFAQTNRSLAEKLVQIEALSAQTLAQEQEKQQLLASHNVSLEKEVSARTALLSQSLAELKNTQVQLVQKEKMASLGELTAGIAHEIQNPLNFVNNFSQLSVELVEDLTEERQKSQRDTDLENELLTDLSANLAKINHHGSRASGIVKSMLEHSRMSTGEKQLTDLNVLTDEYLRLSYHGLRAKDKTFNCALDTQFEPSLNKLEVIPQDLGRVLLNLFNNAFHAVGERQKQGESGYQPTIAVKTSQQEGQVQIQIRDNGIGIPEAVLAKIFQPFFTTKPTGEGTGLGLSLSYDIITKGHGGSLLVKSQQGIGTEFIIELPTTKVGSVL</sequence>
<feature type="transmembrane region" description="Helical" evidence="4">
    <location>
        <begin position="295"/>
        <end position="314"/>
    </location>
</feature>
<feature type="domain" description="Histidine kinase" evidence="5">
    <location>
        <begin position="484"/>
        <end position="725"/>
    </location>
</feature>
<dbReference type="PANTHER" id="PTHR43065:SF42">
    <property type="entry name" value="TWO-COMPONENT SENSOR PPRA"/>
    <property type="match status" value="1"/>
</dbReference>
<dbReference type="InterPro" id="IPR036890">
    <property type="entry name" value="HATPase_C_sf"/>
</dbReference>
<dbReference type="Gene3D" id="3.30.565.10">
    <property type="entry name" value="Histidine kinase-like ATPase, C-terminal domain"/>
    <property type="match status" value="1"/>
</dbReference>
<name>A0A1I2D6I5_9BACT</name>
<keyword evidence="3" id="KW-0597">Phosphoprotein</keyword>
<feature type="transmembrane region" description="Helical" evidence="4">
    <location>
        <begin position="320"/>
        <end position="338"/>
    </location>
</feature>
<feature type="transmembrane region" description="Helical" evidence="4">
    <location>
        <begin position="207"/>
        <end position="227"/>
    </location>
</feature>
<proteinExistence type="predicted"/>
<reference evidence="6 7" key="1">
    <citation type="submission" date="2016-10" db="EMBL/GenBank/DDBJ databases">
        <authorList>
            <person name="de Groot N.N."/>
        </authorList>
    </citation>
    <scope>NUCLEOTIDE SEQUENCE [LARGE SCALE GENOMIC DNA]</scope>
    <source>
        <strain evidence="6 7">DSM 26130</strain>
    </source>
</reference>
<evidence type="ECO:0000259" key="5">
    <source>
        <dbReference type="PROSITE" id="PS50109"/>
    </source>
</evidence>
<dbReference type="SMART" id="SM00387">
    <property type="entry name" value="HATPase_c"/>
    <property type="match status" value="1"/>
</dbReference>
<evidence type="ECO:0000256" key="4">
    <source>
        <dbReference type="SAM" id="Phobius"/>
    </source>
</evidence>
<dbReference type="SUPFAM" id="SSF47384">
    <property type="entry name" value="Homodimeric domain of signal transducing histidine kinase"/>
    <property type="match status" value="1"/>
</dbReference>
<gene>
    <name evidence="6" type="ORF">SAMN05216167_11926</name>
</gene>
<accession>A0A1I2D6I5</accession>
<keyword evidence="4" id="KW-0472">Membrane</keyword>